<evidence type="ECO:0000313" key="2">
    <source>
        <dbReference type="EMBL" id="MCP0887605.1"/>
    </source>
</evidence>
<accession>A0A9X2FLR7</accession>
<gene>
    <name evidence="2" type="ORF">LB941_09705</name>
</gene>
<dbReference type="InterPro" id="IPR001296">
    <property type="entry name" value="Glyco_trans_1"/>
</dbReference>
<protein>
    <submittedName>
        <fullName evidence="2">Glycosyltransferase</fullName>
        <ecNumber evidence="2">2.4.-.-</ecNumber>
    </submittedName>
</protein>
<dbReference type="EMBL" id="JAIULA010000021">
    <property type="protein sequence ID" value="MCP0887605.1"/>
    <property type="molecule type" value="Genomic_DNA"/>
</dbReference>
<comment type="caution">
    <text evidence="2">The sequence shown here is derived from an EMBL/GenBank/DDBJ whole genome shotgun (WGS) entry which is preliminary data.</text>
</comment>
<feature type="domain" description="Glycosyl transferase family 1" evidence="1">
    <location>
        <begin position="171"/>
        <end position="271"/>
    </location>
</feature>
<dbReference type="EC" id="2.4.-.-" evidence="2"/>
<keyword evidence="3" id="KW-1185">Reference proteome</keyword>
<proteinExistence type="predicted"/>
<evidence type="ECO:0000259" key="1">
    <source>
        <dbReference type="Pfam" id="PF00534"/>
    </source>
</evidence>
<dbReference type="Pfam" id="PF00534">
    <property type="entry name" value="Glycos_transf_1"/>
    <property type="match status" value="1"/>
</dbReference>
<keyword evidence="2" id="KW-0808">Transferase</keyword>
<evidence type="ECO:0000313" key="3">
    <source>
        <dbReference type="Proteomes" id="UP001139006"/>
    </source>
</evidence>
<dbReference type="SUPFAM" id="SSF53756">
    <property type="entry name" value="UDP-Glycosyltransferase/glycogen phosphorylase"/>
    <property type="match status" value="1"/>
</dbReference>
<dbReference type="RefSeq" id="WP_253361637.1">
    <property type="nucleotide sequence ID" value="NZ_JAIULA010000021.1"/>
</dbReference>
<organism evidence="2 3">
    <name type="scientific">Ligilactobacillus ubinensis</name>
    <dbReference type="NCBI Taxonomy" id="2876789"/>
    <lineage>
        <taxon>Bacteria</taxon>
        <taxon>Bacillati</taxon>
        <taxon>Bacillota</taxon>
        <taxon>Bacilli</taxon>
        <taxon>Lactobacillales</taxon>
        <taxon>Lactobacillaceae</taxon>
        <taxon>Ligilactobacillus</taxon>
    </lineage>
</organism>
<sequence length="390" mass="45069">MSNIAILGYNIFGIGGTSRSNLNLITEFTHTGHLVNYYNYVSFSKQDVETLKKQLSINENVSFHFFPALYDLIPHGEYDYIFLTREDFFPLAKILRNVYPHAIIIGEIHTPLTLLPQTLGELESFSCIRVATPSIKRAFKQRYHFDRIYVQTVSLAHLKWKFLKNQISNSNLLIRSRFDESQKDIHYALKLMSQLVNQKIHSEFMLYLVGKGPDKSKYRNWIKKDNLTANVFINSKNLPQNYTCLSTAKVETLGYSIAESIANGHRVIAYRGDDDVIYENFSKVPLITWITKDLATDCATVLKTINKVPTKEEFLASKEIITSLAGNYVAQLDSNTAQFKHYPFKATELTATDVQQIRVSIEKKLGPSIVSWYIKVYRRIKKYFFKTKFY</sequence>
<keyword evidence="2" id="KW-0328">Glycosyltransferase</keyword>
<dbReference type="GO" id="GO:0016757">
    <property type="term" value="F:glycosyltransferase activity"/>
    <property type="evidence" value="ECO:0007669"/>
    <property type="project" value="UniProtKB-KW"/>
</dbReference>
<dbReference type="Gene3D" id="3.40.50.2000">
    <property type="entry name" value="Glycogen Phosphorylase B"/>
    <property type="match status" value="1"/>
</dbReference>
<dbReference type="AlphaFoldDB" id="A0A9X2FLR7"/>
<reference evidence="2 3" key="1">
    <citation type="journal article" date="2023" name="Int. J. Syst. Evol. Microbiol.">
        <title>Ligilactobacillus ubinensis sp. nov., a novel species isolated from the wild ferment of a durian fruit (Durio zibethinus).</title>
        <authorList>
            <person name="Heng Y.C."/>
            <person name="Menon N."/>
            <person name="Chen B."/>
            <person name="Loo B.Z.L."/>
            <person name="Wong G.W.J."/>
            <person name="Lim A.C.H."/>
            <person name="Silvaraju S."/>
            <person name="Kittelmann S."/>
        </authorList>
    </citation>
    <scope>NUCLEOTIDE SEQUENCE [LARGE SCALE GENOMIC DNA]</scope>
    <source>
        <strain evidence="2 3">WILCCON 0076</strain>
    </source>
</reference>
<name>A0A9X2FLR7_9LACO</name>
<dbReference type="Proteomes" id="UP001139006">
    <property type="component" value="Unassembled WGS sequence"/>
</dbReference>